<dbReference type="Proteomes" id="UP000018144">
    <property type="component" value="Unassembled WGS sequence"/>
</dbReference>
<dbReference type="STRING" id="1076935.U4LKP4"/>
<dbReference type="EMBL" id="HF935906">
    <property type="protein sequence ID" value="CCX32674.1"/>
    <property type="molecule type" value="Genomic_DNA"/>
</dbReference>
<dbReference type="Gene3D" id="3.40.50.1820">
    <property type="entry name" value="alpha/beta hydrolase"/>
    <property type="match status" value="1"/>
</dbReference>
<dbReference type="SUPFAM" id="SSF53474">
    <property type="entry name" value="alpha/beta-Hydrolases"/>
    <property type="match status" value="1"/>
</dbReference>
<reference evidence="1 2" key="1">
    <citation type="journal article" date="2013" name="PLoS Genet.">
        <title>The genome and development-dependent transcriptomes of Pyronema confluens: a window into fungal evolution.</title>
        <authorList>
            <person name="Traeger S."/>
            <person name="Altegoer F."/>
            <person name="Freitag M."/>
            <person name="Gabaldon T."/>
            <person name="Kempken F."/>
            <person name="Kumar A."/>
            <person name="Marcet-Houben M."/>
            <person name="Poggeler S."/>
            <person name="Stajich J.E."/>
            <person name="Nowrousian M."/>
        </authorList>
    </citation>
    <scope>NUCLEOTIDE SEQUENCE [LARGE SCALE GENOMIC DNA]</scope>
    <source>
        <strain evidence="2">CBS 100304</strain>
        <tissue evidence="1">Vegetative mycelium</tissue>
    </source>
</reference>
<sequence length="269" mass="29993">MSTIRSNSSGINSIEEIRDRITDATFLKARPDAARDEVHTETKKLDRLDANSSIEYVIIHPVHTRTSSGNRQAEKLLYICHAGVGSCIDNTSVRRWQKHANKNNVDIFLHNYPGYGDTTGRSTEDRICQDALQLLKEVYRQEQEVVLFGESIGCGPTMYLASSNETRNLGIKQMVLLSPLTSLLDLLVTLQPKYGLSAPSAYAKIITILEEAQVNLGHHKGKAREGYDSFRSLKLVEKLHVKDILVVHGKGNETIPVELAKICSLIILI</sequence>
<accession>U4LKP4</accession>
<organism evidence="1 2">
    <name type="scientific">Pyronema omphalodes (strain CBS 100304)</name>
    <name type="common">Pyronema confluens</name>
    <dbReference type="NCBI Taxonomy" id="1076935"/>
    <lineage>
        <taxon>Eukaryota</taxon>
        <taxon>Fungi</taxon>
        <taxon>Dikarya</taxon>
        <taxon>Ascomycota</taxon>
        <taxon>Pezizomycotina</taxon>
        <taxon>Pezizomycetes</taxon>
        <taxon>Pezizales</taxon>
        <taxon>Pyronemataceae</taxon>
        <taxon>Pyronema</taxon>
    </lineage>
</organism>
<dbReference type="AlphaFoldDB" id="U4LKP4"/>
<dbReference type="PANTHER" id="PTHR12277">
    <property type="entry name" value="ALPHA/BETA HYDROLASE DOMAIN-CONTAINING PROTEIN"/>
    <property type="match status" value="1"/>
</dbReference>
<proteinExistence type="predicted"/>
<gene>
    <name evidence="1" type="ORF">PCON_13525</name>
</gene>
<protein>
    <submittedName>
        <fullName evidence="1">Similar to Abhydrolase domain-containing protein FAM108C1 acc. no. Q7ZVZ7</fullName>
    </submittedName>
</protein>
<name>U4LKP4_PYROM</name>
<dbReference type="GO" id="GO:0016787">
    <property type="term" value="F:hydrolase activity"/>
    <property type="evidence" value="ECO:0007669"/>
    <property type="project" value="UniProtKB-KW"/>
</dbReference>
<dbReference type="PANTHER" id="PTHR12277:SF81">
    <property type="entry name" value="PROTEIN ABHD13"/>
    <property type="match status" value="1"/>
</dbReference>
<keyword evidence="2" id="KW-1185">Reference proteome</keyword>
<evidence type="ECO:0000313" key="2">
    <source>
        <dbReference type="Proteomes" id="UP000018144"/>
    </source>
</evidence>
<dbReference type="OrthoDB" id="19653at2759"/>
<evidence type="ECO:0000313" key="1">
    <source>
        <dbReference type="EMBL" id="CCX32674.1"/>
    </source>
</evidence>
<dbReference type="InterPro" id="IPR029058">
    <property type="entry name" value="AB_hydrolase_fold"/>
</dbReference>
<keyword evidence="1" id="KW-0378">Hydrolase</keyword>